<dbReference type="Proteomes" id="UP000324629">
    <property type="component" value="Unassembled WGS sequence"/>
</dbReference>
<dbReference type="EMBL" id="QNGE01027828">
    <property type="protein sequence ID" value="KAA3669772.1"/>
    <property type="molecule type" value="Genomic_DNA"/>
</dbReference>
<evidence type="ECO:0000313" key="1">
    <source>
        <dbReference type="EMBL" id="KAA3669772.1"/>
    </source>
</evidence>
<gene>
    <name evidence="1" type="ORF">DEA37_0013813</name>
</gene>
<organism evidence="1 2">
    <name type="scientific">Paragonimus westermani</name>
    <dbReference type="NCBI Taxonomy" id="34504"/>
    <lineage>
        <taxon>Eukaryota</taxon>
        <taxon>Metazoa</taxon>
        <taxon>Spiralia</taxon>
        <taxon>Lophotrochozoa</taxon>
        <taxon>Platyhelminthes</taxon>
        <taxon>Trematoda</taxon>
        <taxon>Digenea</taxon>
        <taxon>Plagiorchiida</taxon>
        <taxon>Troglotremata</taxon>
        <taxon>Troglotrematidae</taxon>
        <taxon>Paragonimus</taxon>
    </lineage>
</organism>
<name>A0A5J4N2C5_9TREM</name>
<keyword evidence="2" id="KW-1185">Reference proteome</keyword>
<proteinExistence type="predicted"/>
<dbReference type="AlphaFoldDB" id="A0A5J4N2C5"/>
<evidence type="ECO:0000313" key="2">
    <source>
        <dbReference type="Proteomes" id="UP000324629"/>
    </source>
</evidence>
<accession>A0A5J4N2C5</accession>
<sequence length="139" mass="15658">VLTRLFARLCQYYPAPNSWRTAQSASVPLLFAEPQPSILCYFLEHLLCRLHLTGRLAMQRAIAGLVLSCWAIMPAAQDESAVSSWAQIMSTCSDLSSDSQLYSSELFRDLFVLSPMLRTKLESCLTEVVYYEEILGKLT</sequence>
<comment type="caution">
    <text evidence="1">The sequence shown here is derived from an EMBL/GenBank/DDBJ whole genome shotgun (WGS) entry which is preliminary data.</text>
</comment>
<protein>
    <submittedName>
        <fullName evidence="1">Uncharacterized protein</fullName>
    </submittedName>
</protein>
<feature type="non-terminal residue" evidence="1">
    <location>
        <position position="139"/>
    </location>
</feature>
<feature type="non-terminal residue" evidence="1">
    <location>
        <position position="1"/>
    </location>
</feature>
<reference evidence="1 2" key="1">
    <citation type="journal article" date="2019" name="Gigascience">
        <title>Whole-genome sequence of the oriental lung fluke Paragonimus westermani.</title>
        <authorList>
            <person name="Oey H."/>
            <person name="Zakrzewski M."/>
            <person name="Narain K."/>
            <person name="Devi K.R."/>
            <person name="Agatsuma T."/>
            <person name="Nawaratna S."/>
            <person name="Gobert G.N."/>
            <person name="Jones M.K."/>
            <person name="Ragan M.A."/>
            <person name="McManus D.P."/>
            <person name="Krause L."/>
        </authorList>
    </citation>
    <scope>NUCLEOTIDE SEQUENCE [LARGE SCALE GENOMIC DNA]</scope>
    <source>
        <strain evidence="1 2">IND2009</strain>
    </source>
</reference>